<reference evidence="2 3" key="1">
    <citation type="submission" date="2016-11" db="EMBL/GenBank/DDBJ databases">
        <authorList>
            <person name="Jaros S."/>
            <person name="Januszkiewicz K."/>
            <person name="Wedrychowicz H."/>
        </authorList>
    </citation>
    <scope>NUCLEOTIDE SEQUENCE [LARGE SCALE GENOMIC DNA]</scope>
    <source>
        <strain evidence="2 3">DSM 3089</strain>
    </source>
</reference>
<name>A0A1M5XHG9_9CLOT</name>
<dbReference type="AlphaFoldDB" id="A0A1M5XHG9"/>
<dbReference type="Pfam" id="PF12389">
    <property type="entry name" value="Peptidase_M73"/>
    <property type="match status" value="1"/>
</dbReference>
<evidence type="ECO:0000256" key="1">
    <source>
        <dbReference type="SAM" id="SignalP"/>
    </source>
</evidence>
<dbReference type="InterPro" id="IPR023833">
    <property type="entry name" value="Signal_pept_SipW-depend-type"/>
</dbReference>
<dbReference type="OrthoDB" id="1938110at2"/>
<accession>A0A1M5XHG9</accession>
<protein>
    <submittedName>
        <fullName evidence="2">SipW-cognate class signal peptide</fullName>
    </submittedName>
</protein>
<dbReference type="Proteomes" id="UP000184526">
    <property type="component" value="Unassembled WGS sequence"/>
</dbReference>
<dbReference type="NCBIfam" id="TIGR04088">
    <property type="entry name" value="cognate_SipW"/>
    <property type="match status" value="1"/>
</dbReference>
<dbReference type="EMBL" id="FQXP01000008">
    <property type="protein sequence ID" value="SHH98988.1"/>
    <property type="molecule type" value="Genomic_DNA"/>
</dbReference>
<dbReference type="STRING" id="1121306.SAMN02745196_02237"/>
<sequence length="189" mass="20939">MKDKKSIKKSTLSKALALVVVAAVSVGATYAYLTDKQSVTNTFTVGEVKIEVKEPAWGTTGTTHEIAPGVEVAKDPSVKNTGKNTCYIRVKVNYDQNIFEIPDLNLGTETNKWTFNDKDKYYYYNSKVEKNAETSKLFNKVKMKATVKENGETLKDKLNVIVNAEAVQADGFNSYTEAFNSANTQLAEK</sequence>
<evidence type="ECO:0000313" key="3">
    <source>
        <dbReference type="Proteomes" id="UP000184526"/>
    </source>
</evidence>
<evidence type="ECO:0000313" key="2">
    <source>
        <dbReference type="EMBL" id="SHH98988.1"/>
    </source>
</evidence>
<gene>
    <name evidence="2" type="ORF">SAMN02745196_02237</name>
</gene>
<organism evidence="2 3">
    <name type="scientific">Clostridium collagenovorans DSM 3089</name>
    <dbReference type="NCBI Taxonomy" id="1121306"/>
    <lineage>
        <taxon>Bacteria</taxon>
        <taxon>Bacillati</taxon>
        <taxon>Bacillota</taxon>
        <taxon>Clostridia</taxon>
        <taxon>Eubacteriales</taxon>
        <taxon>Clostridiaceae</taxon>
        <taxon>Clostridium</taxon>
    </lineage>
</organism>
<keyword evidence="3" id="KW-1185">Reference proteome</keyword>
<proteinExistence type="predicted"/>
<feature type="chain" id="PRO_5038488084" evidence="1">
    <location>
        <begin position="32"/>
        <end position="189"/>
    </location>
</feature>
<feature type="signal peptide" evidence="1">
    <location>
        <begin position="1"/>
        <end position="31"/>
    </location>
</feature>
<dbReference type="RefSeq" id="WP_072832098.1">
    <property type="nucleotide sequence ID" value="NZ_FQXP01000008.1"/>
</dbReference>
<keyword evidence="1" id="KW-0732">Signal</keyword>
<dbReference type="InterPro" id="IPR022121">
    <property type="entry name" value="Peptidase_M73_camelysin"/>
</dbReference>